<gene>
    <name evidence="5" type="ORF">PLOB_00007486</name>
</gene>
<protein>
    <recommendedName>
        <fullName evidence="4">UPAR/Ly6 domain-containing protein</fullName>
    </recommendedName>
</protein>
<dbReference type="PANTHER" id="PTHR10036">
    <property type="entry name" value="CD59 GLYCOPROTEIN"/>
    <property type="match status" value="1"/>
</dbReference>
<comment type="caution">
    <text evidence="5">The sequence shown here is derived from an EMBL/GenBank/DDBJ whole genome shotgun (WGS) entry which is preliminary data.</text>
</comment>
<accession>A0ABN8QK44</accession>
<evidence type="ECO:0000259" key="4">
    <source>
        <dbReference type="Pfam" id="PF00021"/>
    </source>
</evidence>
<organism evidence="5 6">
    <name type="scientific">Porites lobata</name>
    <dbReference type="NCBI Taxonomy" id="104759"/>
    <lineage>
        <taxon>Eukaryota</taxon>
        <taxon>Metazoa</taxon>
        <taxon>Cnidaria</taxon>
        <taxon>Anthozoa</taxon>
        <taxon>Hexacorallia</taxon>
        <taxon>Scleractinia</taxon>
        <taxon>Fungiina</taxon>
        <taxon>Poritidae</taxon>
        <taxon>Porites</taxon>
    </lineage>
</organism>
<dbReference type="Proteomes" id="UP001159405">
    <property type="component" value="Unassembled WGS sequence"/>
</dbReference>
<dbReference type="PANTHER" id="PTHR10036:SF3">
    <property type="entry name" value="PROTEIN SLEEPLESS-RELATED"/>
    <property type="match status" value="1"/>
</dbReference>
<name>A0ABN8QK44_9CNID</name>
<dbReference type="SUPFAM" id="SSF57302">
    <property type="entry name" value="Snake toxin-like"/>
    <property type="match status" value="1"/>
</dbReference>
<dbReference type="Gene3D" id="2.10.60.10">
    <property type="entry name" value="CD59"/>
    <property type="match status" value="1"/>
</dbReference>
<dbReference type="Pfam" id="PF00021">
    <property type="entry name" value="UPAR_LY6"/>
    <property type="match status" value="1"/>
</dbReference>
<feature type="domain" description="UPAR/Ly6" evidence="4">
    <location>
        <begin position="10"/>
        <end position="93"/>
    </location>
</feature>
<dbReference type="CDD" id="cd23553">
    <property type="entry name" value="TFP_LU_ECD_Ly6PGE"/>
    <property type="match status" value="1"/>
</dbReference>
<dbReference type="InterPro" id="IPR016054">
    <property type="entry name" value="LY6_UPA_recep-like"/>
</dbReference>
<feature type="chain" id="PRO_5047004933" description="UPAR/Ly6 domain-containing protein" evidence="3">
    <location>
        <begin position="19"/>
        <end position="117"/>
    </location>
</feature>
<evidence type="ECO:0000256" key="3">
    <source>
        <dbReference type="SAM" id="SignalP"/>
    </source>
</evidence>
<sequence>MFLLFSLVISLKCNECNSAESWDKCTNKEVTCPSSLDQCLKGHAKYGKTKVYARSCSTKDFCDKENNPVCKRTKGISGAECEITCCDKDLCNAGSETKISGIVLLTCTLVFLAFQEA</sequence>
<evidence type="ECO:0000313" key="5">
    <source>
        <dbReference type="EMBL" id="CAH3166082.1"/>
    </source>
</evidence>
<dbReference type="EMBL" id="CALNXK010000135">
    <property type="protein sequence ID" value="CAH3166082.1"/>
    <property type="molecule type" value="Genomic_DNA"/>
</dbReference>
<proteinExistence type="predicted"/>
<keyword evidence="2" id="KW-1015">Disulfide bond</keyword>
<evidence type="ECO:0000313" key="6">
    <source>
        <dbReference type="Proteomes" id="UP001159405"/>
    </source>
</evidence>
<reference evidence="5 6" key="1">
    <citation type="submission" date="2022-05" db="EMBL/GenBank/DDBJ databases">
        <authorList>
            <consortium name="Genoscope - CEA"/>
            <person name="William W."/>
        </authorList>
    </citation>
    <scope>NUCLEOTIDE SEQUENCE [LARGE SCALE GENOMIC DNA]</scope>
</reference>
<keyword evidence="1 3" id="KW-0732">Signal</keyword>
<evidence type="ECO:0000256" key="2">
    <source>
        <dbReference type="ARBA" id="ARBA00023157"/>
    </source>
</evidence>
<evidence type="ECO:0000256" key="1">
    <source>
        <dbReference type="ARBA" id="ARBA00022729"/>
    </source>
</evidence>
<keyword evidence="6" id="KW-1185">Reference proteome</keyword>
<dbReference type="InterPro" id="IPR045860">
    <property type="entry name" value="Snake_toxin-like_sf"/>
</dbReference>
<feature type="signal peptide" evidence="3">
    <location>
        <begin position="1"/>
        <end position="18"/>
    </location>
</feature>